<keyword evidence="24" id="KW-1185">Reference proteome</keyword>
<dbReference type="Pfam" id="PF07730">
    <property type="entry name" value="HisKA_3"/>
    <property type="match status" value="1"/>
</dbReference>
<dbReference type="Gene3D" id="1.20.5.1930">
    <property type="match status" value="1"/>
</dbReference>
<dbReference type="InterPro" id="IPR007891">
    <property type="entry name" value="CHASE3"/>
</dbReference>
<dbReference type="PANTHER" id="PTHR24421:SF10">
    <property type="entry name" value="NITRATE_NITRITE SENSOR PROTEIN NARQ"/>
    <property type="match status" value="1"/>
</dbReference>
<evidence type="ECO:0000256" key="15">
    <source>
        <dbReference type="ARBA" id="ARBA00023012"/>
    </source>
</evidence>
<dbReference type="OrthoDB" id="5401121at2"/>
<evidence type="ECO:0000256" key="17">
    <source>
        <dbReference type="ARBA" id="ARBA00024827"/>
    </source>
</evidence>
<keyword evidence="9" id="KW-0808">Transferase</keyword>
<dbReference type="InterPro" id="IPR050482">
    <property type="entry name" value="Sensor_HK_TwoCompSys"/>
</dbReference>
<evidence type="ECO:0000313" key="23">
    <source>
        <dbReference type="EMBL" id="QEC56717.1"/>
    </source>
</evidence>
<dbReference type="InterPro" id="IPR035965">
    <property type="entry name" value="PAS-like_dom_sf"/>
</dbReference>
<keyword evidence="12" id="KW-0418">Kinase</keyword>
<keyword evidence="7" id="KW-0963">Cytoplasm</keyword>
<accession>A0A5B8UJ65</accession>
<dbReference type="KEGG" id="fgg:FSB75_12685"/>
<dbReference type="GO" id="GO:0051539">
    <property type="term" value="F:4 iron, 4 sulfur cluster binding"/>
    <property type="evidence" value="ECO:0007669"/>
    <property type="project" value="UniProtKB-KW"/>
</dbReference>
<dbReference type="EC" id="2.7.13.3" evidence="4"/>
<dbReference type="GO" id="GO:0046983">
    <property type="term" value="F:protein dimerization activity"/>
    <property type="evidence" value="ECO:0007669"/>
    <property type="project" value="InterPro"/>
</dbReference>
<comment type="cofactor">
    <cofactor evidence="2">
        <name>[4Fe-4S] cluster</name>
        <dbReference type="ChEBI" id="CHEBI:49883"/>
    </cofactor>
</comment>
<evidence type="ECO:0000256" key="11">
    <source>
        <dbReference type="ARBA" id="ARBA00022741"/>
    </source>
</evidence>
<keyword evidence="20" id="KW-0812">Transmembrane</keyword>
<evidence type="ECO:0000256" key="12">
    <source>
        <dbReference type="ARBA" id="ARBA00022777"/>
    </source>
</evidence>
<feature type="transmembrane region" description="Helical" evidence="20">
    <location>
        <begin position="189"/>
        <end position="210"/>
    </location>
</feature>
<dbReference type="GO" id="GO:0005524">
    <property type="term" value="F:ATP binding"/>
    <property type="evidence" value="ECO:0007669"/>
    <property type="project" value="UniProtKB-KW"/>
</dbReference>
<dbReference type="PROSITE" id="PS50109">
    <property type="entry name" value="HIS_KIN"/>
    <property type="match status" value="1"/>
</dbReference>
<evidence type="ECO:0000259" key="21">
    <source>
        <dbReference type="PROSITE" id="PS50109"/>
    </source>
</evidence>
<evidence type="ECO:0000256" key="5">
    <source>
        <dbReference type="ARBA" id="ARBA00017322"/>
    </source>
</evidence>
<proteinExistence type="predicted"/>
<dbReference type="PANTHER" id="PTHR24421">
    <property type="entry name" value="NITRATE/NITRITE SENSOR PROTEIN NARX-RELATED"/>
    <property type="match status" value="1"/>
</dbReference>
<dbReference type="InterPro" id="IPR011712">
    <property type="entry name" value="Sig_transdc_His_kin_sub3_dim/P"/>
</dbReference>
<evidence type="ECO:0000256" key="4">
    <source>
        <dbReference type="ARBA" id="ARBA00012438"/>
    </source>
</evidence>
<dbReference type="SUPFAM" id="SSF55874">
    <property type="entry name" value="ATPase domain of HSP90 chaperone/DNA topoisomerase II/histidine kinase"/>
    <property type="match status" value="1"/>
</dbReference>
<evidence type="ECO:0000256" key="16">
    <source>
        <dbReference type="ARBA" id="ARBA00023014"/>
    </source>
</evidence>
<dbReference type="InterPro" id="IPR003594">
    <property type="entry name" value="HATPase_dom"/>
</dbReference>
<evidence type="ECO:0000256" key="6">
    <source>
        <dbReference type="ARBA" id="ARBA00022485"/>
    </source>
</evidence>
<dbReference type="CDD" id="cd16917">
    <property type="entry name" value="HATPase_UhpB-NarQ-NarX-like"/>
    <property type="match status" value="1"/>
</dbReference>
<evidence type="ECO:0000256" key="1">
    <source>
        <dbReference type="ARBA" id="ARBA00000085"/>
    </source>
</evidence>
<keyword evidence="14" id="KW-0408">Iron</keyword>
<keyword evidence="20" id="KW-0472">Membrane</keyword>
<evidence type="ECO:0000259" key="22">
    <source>
        <dbReference type="PROSITE" id="PS50112"/>
    </source>
</evidence>
<evidence type="ECO:0000256" key="20">
    <source>
        <dbReference type="SAM" id="Phobius"/>
    </source>
</evidence>
<dbReference type="Gene3D" id="3.30.565.10">
    <property type="entry name" value="Histidine kinase-like ATPase, C-terminal domain"/>
    <property type="match status" value="1"/>
</dbReference>
<dbReference type="InterPro" id="IPR036890">
    <property type="entry name" value="HATPase_C_sf"/>
</dbReference>
<sequence length="561" mass="62910">MKSTLFLRPCFEQKLLPIFLVLFSIITSLATLVYKNNQVHQRTSVLVEHTKDVLYNTEEISSSIKELESAVRGYVITGDSAFLSPFLANSKTINAGIRKLSILTENDPLQQVRIDSLHLLTEKRTKAALLTLELRNTHGMEGAQKYIQTKAGFHLTRQLDALLNRIEAAEEALLTLRKQANDESNQRFFAFYFLLIAVLLATLVVSFVALRKNLTARKKAEESLRENKVLLRSIIDNTSSLIYVKDDKGRFTLVNKAFEKKYKLTSGQAIGKTAFDLAPTRYARKYDLNDQTVLRDGRLLEVEEDAVIEGKLHHFYSVKFPLQKRNGKNYGVAGIATDLTDLMTKKQVEKQKEIIETTVDAQEKERKHLSTELHDNINQLLASAKLMLDAAKTNPELHDICLRKCEEAIGEGISEIRNLSHALAAPSFAAGGFTSAVKDLADRINLSGKINVQTSLCTEDEINPLSEKAKIALYRIIQEQMNNTLKYAKASGIHIEVKPQNKKVYLRIADDGVGFNPGEKAKGIGLRNIENRIEFFSGKMNLVSSPNKGCVLQVELPMSCN</sequence>
<dbReference type="Pfam" id="PF02518">
    <property type="entry name" value="HATPase_c"/>
    <property type="match status" value="1"/>
</dbReference>
<keyword evidence="16" id="KW-0411">Iron-sulfur</keyword>
<comment type="function">
    <text evidence="17">Member of the two-component regulatory system NreB/NreC involved in the control of dissimilatory nitrate/nitrite reduction in response to oxygen. NreB functions as a direct oxygen sensor histidine kinase which is autophosphorylated, in the absence of oxygen, probably at the conserved histidine residue, and transfers its phosphate group probably to a conserved aspartate residue of NreC. NreB/NreC activates the expression of the nitrate (narGHJI) and nitrite (nir) reductase operons, as well as the putative nitrate transporter gene narT.</text>
</comment>
<gene>
    <name evidence="23" type="ORF">FSB75_12685</name>
</gene>
<dbReference type="InterPro" id="IPR005467">
    <property type="entry name" value="His_kinase_dom"/>
</dbReference>
<dbReference type="Gene3D" id="3.30.450.20">
    <property type="entry name" value="PAS domain"/>
    <property type="match status" value="1"/>
</dbReference>
<keyword evidence="6" id="KW-0004">4Fe-4S</keyword>
<dbReference type="RefSeq" id="WP_146788011.1">
    <property type="nucleotide sequence ID" value="NZ_BAABIO010000003.1"/>
</dbReference>
<dbReference type="NCBIfam" id="TIGR00229">
    <property type="entry name" value="sensory_box"/>
    <property type="match status" value="1"/>
</dbReference>
<feature type="domain" description="Histidine kinase" evidence="21">
    <location>
        <begin position="473"/>
        <end position="560"/>
    </location>
</feature>
<feature type="coiled-coil region" evidence="19">
    <location>
        <begin position="159"/>
        <end position="186"/>
    </location>
</feature>
<keyword evidence="11" id="KW-0547">Nucleotide-binding</keyword>
<dbReference type="Pfam" id="PF05227">
    <property type="entry name" value="CHASE3"/>
    <property type="match status" value="1"/>
</dbReference>
<dbReference type="SMART" id="SM00387">
    <property type="entry name" value="HATPase_c"/>
    <property type="match status" value="1"/>
</dbReference>
<evidence type="ECO:0000313" key="24">
    <source>
        <dbReference type="Proteomes" id="UP000321204"/>
    </source>
</evidence>
<evidence type="ECO:0000256" key="18">
    <source>
        <dbReference type="ARBA" id="ARBA00030800"/>
    </source>
</evidence>
<dbReference type="EMBL" id="CP042433">
    <property type="protein sequence ID" value="QEC56717.1"/>
    <property type="molecule type" value="Genomic_DNA"/>
</dbReference>
<comment type="catalytic activity">
    <reaction evidence="1">
        <text>ATP + protein L-histidine = ADP + protein N-phospho-L-histidine.</text>
        <dbReference type="EC" id="2.7.13.3"/>
    </reaction>
</comment>
<evidence type="ECO:0000256" key="10">
    <source>
        <dbReference type="ARBA" id="ARBA00022723"/>
    </source>
</evidence>
<keyword evidence="19" id="KW-0175">Coiled coil</keyword>
<dbReference type="GO" id="GO:0005737">
    <property type="term" value="C:cytoplasm"/>
    <property type="evidence" value="ECO:0007669"/>
    <property type="project" value="UniProtKB-SubCell"/>
</dbReference>
<dbReference type="InterPro" id="IPR000014">
    <property type="entry name" value="PAS"/>
</dbReference>
<evidence type="ECO:0000256" key="13">
    <source>
        <dbReference type="ARBA" id="ARBA00022840"/>
    </source>
</evidence>
<dbReference type="Pfam" id="PF08448">
    <property type="entry name" value="PAS_4"/>
    <property type="match status" value="1"/>
</dbReference>
<dbReference type="GO" id="GO:0046872">
    <property type="term" value="F:metal ion binding"/>
    <property type="evidence" value="ECO:0007669"/>
    <property type="project" value="UniProtKB-KW"/>
</dbReference>
<dbReference type="AlphaFoldDB" id="A0A5B8UJ65"/>
<dbReference type="CDD" id="cd00130">
    <property type="entry name" value="PAS"/>
    <property type="match status" value="1"/>
</dbReference>
<dbReference type="InterPro" id="IPR013656">
    <property type="entry name" value="PAS_4"/>
</dbReference>
<keyword evidence="10" id="KW-0479">Metal-binding</keyword>
<dbReference type="SUPFAM" id="SSF55785">
    <property type="entry name" value="PYP-like sensor domain (PAS domain)"/>
    <property type="match status" value="1"/>
</dbReference>
<name>A0A5B8UJ65_9BACT</name>
<evidence type="ECO:0000256" key="7">
    <source>
        <dbReference type="ARBA" id="ARBA00022490"/>
    </source>
</evidence>
<dbReference type="PRINTS" id="PR00344">
    <property type="entry name" value="BCTRLSENSOR"/>
</dbReference>
<keyword evidence="8" id="KW-0597">Phosphoprotein</keyword>
<dbReference type="GO" id="GO:0000155">
    <property type="term" value="F:phosphorelay sensor kinase activity"/>
    <property type="evidence" value="ECO:0007669"/>
    <property type="project" value="InterPro"/>
</dbReference>
<organism evidence="23 24">
    <name type="scientific">Flavisolibacter ginsenosidimutans</name>
    <dbReference type="NCBI Taxonomy" id="661481"/>
    <lineage>
        <taxon>Bacteria</taxon>
        <taxon>Pseudomonadati</taxon>
        <taxon>Bacteroidota</taxon>
        <taxon>Chitinophagia</taxon>
        <taxon>Chitinophagales</taxon>
        <taxon>Chitinophagaceae</taxon>
        <taxon>Flavisolibacter</taxon>
    </lineage>
</organism>
<dbReference type="GO" id="GO:0016020">
    <property type="term" value="C:membrane"/>
    <property type="evidence" value="ECO:0007669"/>
    <property type="project" value="InterPro"/>
</dbReference>
<evidence type="ECO:0000256" key="3">
    <source>
        <dbReference type="ARBA" id="ARBA00004496"/>
    </source>
</evidence>
<evidence type="ECO:0000256" key="9">
    <source>
        <dbReference type="ARBA" id="ARBA00022679"/>
    </source>
</evidence>
<keyword evidence="13" id="KW-0067">ATP-binding</keyword>
<dbReference type="InterPro" id="IPR004358">
    <property type="entry name" value="Sig_transdc_His_kin-like_C"/>
</dbReference>
<keyword evidence="15" id="KW-0902">Two-component regulatory system</keyword>
<evidence type="ECO:0000256" key="19">
    <source>
        <dbReference type="SAM" id="Coils"/>
    </source>
</evidence>
<evidence type="ECO:0000256" key="14">
    <source>
        <dbReference type="ARBA" id="ARBA00023004"/>
    </source>
</evidence>
<feature type="domain" description="PAS" evidence="22">
    <location>
        <begin position="227"/>
        <end position="275"/>
    </location>
</feature>
<dbReference type="Proteomes" id="UP000321204">
    <property type="component" value="Chromosome"/>
</dbReference>
<protein>
    <recommendedName>
        <fullName evidence="5">Oxygen sensor histidine kinase NreB</fullName>
        <ecNumber evidence="4">2.7.13.3</ecNumber>
    </recommendedName>
    <alternativeName>
        <fullName evidence="18">Nitrogen regulation protein B</fullName>
    </alternativeName>
</protein>
<keyword evidence="20" id="KW-1133">Transmembrane helix</keyword>
<dbReference type="PROSITE" id="PS50112">
    <property type="entry name" value="PAS"/>
    <property type="match status" value="1"/>
</dbReference>
<dbReference type="CDD" id="cd19410">
    <property type="entry name" value="HK9-like_sensor"/>
    <property type="match status" value="1"/>
</dbReference>
<comment type="subcellular location">
    <subcellularLocation>
        <location evidence="3">Cytoplasm</location>
    </subcellularLocation>
</comment>
<evidence type="ECO:0000256" key="8">
    <source>
        <dbReference type="ARBA" id="ARBA00022553"/>
    </source>
</evidence>
<reference evidence="23 24" key="1">
    <citation type="journal article" date="2015" name="Int. J. Syst. Evol. Microbiol.">
        <title>Flavisolibacter ginsenosidimutans sp. nov., with ginsenoside-converting activity isolated from soil used for cultivating ginseng.</title>
        <authorList>
            <person name="Zhao Y."/>
            <person name="Liu Q."/>
            <person name="Kang M.S."/>
            <person name="Jin F."/>
            <person name="Yu H."/>
            <person name="Im W.T."/>
        </authorList>
    </citation>
    <scope>NUCLEOTIDE SEQUENCE [LARGE SCALE GENOMIC DNA]</scope>
    <source>
        <strain evidence="23 24">Gsoil 636</strain>
    </source>
</reference>
<evidence type="ECO:0000256" key="2">
    <source>
        <dbReference type="ARBA" id="ARBA00001966"/>
    </source>
</evidence>